<protein>
    <recommendedName>
        <fullName evidence="4">Transposase</fullName>
    </recommendedName>
</protein>
<proteinExistence type="predicted"/>
<keyword evidence="3" id="KW-1185">Reference proteome</keyword>
<comment type="caution">
    <text evidence="2">The sequence shown here is derived from an EMBL/GenBank/DDBJ whole genome shotgun (WGS) entry which is preliminary data.</text>
</comment>
<evidence type="ECO:0008006" key="4">
    <source>
        <dbReference type="Google" id="ProtNLM"/>
    </source>
</evidence>
<dbReference type="Proteomes" id="UP001243009">
    <property type="component" value="Unassembled WGS sequence"/>
</dbReference>
<name>A0ABT9E9T2_9PROT</name>
<gene>
    <name evidence="2" type="ORF">Q7A36_31445</name>
</gene>
<evidence type="ECO:0000313" key="3">
    <source>
        <dbReference type="Proteomes" id="UP001243009"/>
    </source>
</evidence>
<dbReference type="RefSeq" id="WP_305107749.1">
    <property type="nucleotide sequence ID" value="NZ_JAUTWS010000061.1"/>
</dbReference>
<organism evidence="2 3">
    <name type="scientific">Paracraurococcus lichenis</name>
    <dbReference type="NCBI Taxonomy" id="3064888"/>
    <lineage>
        <taxon>Bacteria</taxon>
        <taxon>Pseudomonadati</taxon>
        <taxon>Pseudomonadota</taxon>
        <taxon>Alphaproteobacteria</taxon>
        <taxon>Acetobacterales</taxon>
        <taxon>Roseomonadaceae</taxon>
        <taxon>Paracraurococcus</taxon>
    </lineage>
</organism>
<reference evidence="2 3" key="1">
    <citation type="submission" date="2023-08" db="EMBL/GenBank/DDBJ databases">
        <title>The draft genome sequence of Paracraurococcus sp. LOR1-02.</title>
        <authorList>
            <person name="Kingkaew E."/>
            <person name="Tanasupawat S."/>
        </authorList>
    </citation>
    <scope>NUCLEOTIDE SEQUENCE [LARGE SCALE GENOMIC DNA]</scope>
    <source>
        <strain evidence="2 3">LOR1-02</strain>
    </source>
</reference>
<feature type="region of interest" description="Disordered" evidence="1">
    <location>
        <begin position="139"/>
        <end position="197"/>
    </location>
</feature>
<accession>A0ABT9E9T2</accession>
<feature type="region of interest" description="Disordered" evidence="1">
    <location>
        <begin position="71"/>
        <end position="96"/>
    </location>
</feature>
<evidence type="ECO:0000313" key="2">
    <source>
        <dbReference type="EMBL" id="MDO9712887.1"/>
    </source>
</evidence>
<evidence type="ECO:0000256" key="1">
    <source>
        <dbReference type="SAM" id="MobiDB-lite"/>
    </source>
</evidence>
<dbReference type="EMBL" id="JAUTWS010000061">
    <property type="protein sequence ID" value="MDO9712887.1"/>
    <property type="molecule type" value="Genomic_DNA"/>
</dbReference>
<sequence>MEIRVLAIRYLRGGLWVPLANRMAAEGMVVDQAAANLAVGRWLREVANVRAHATTGEVPSDRLEAERQVLGPIPPPYDGQLPRRAAEAPSPARPPLAGLQHPLALYDALFAAPGMPGAAPLPERSMSALASSAPSCAWRRCRTSTSPSPRPPQPVRTKSRRASASQWLRPSTACCRQGPESPVASARIPSAPQSIPN</sequence>